<dbReference type="GO" id="GO:0141148">
    <property type="term" value="F:enoyl-[acyl-carrier-protein] reductase (NADPH) activity"/>
    <property type="evidence" value="ECO:0007669"/>
    <property type="project" value="UniProtKB-EC"/>
</dbReference>
<dbReference type="Gene3D" id="3.40.50.720">
    <property type="entry name" value="NAD(P)-binding Rossmann-like Domain"/>
    <property type="match status" value="1"/>
</dbReference>
<keyword evidence="7" id="KW-0443">Lipid metabolism</keyword>
<dbReference type="CDD" id="cd08292">
    <property type="entry name" value="ETR_like_2"/>
    <property type="match status" value="1"/>
</dbReference>
<keyword evidence="3" id="KW-0276">Fatty acid metabolism</keyword>
<sequence>MRSVIHSTFGDPTEVLVLADRPVPQPAAGQIRVKTSFASIHNHDLWTVLGSYGYKPKLPAIGGTEAAGVVDALGEGVDTVKVGQRVVVAGVNGTWAEYFVAPAKVVVPLPDAIDDQTGAQLIAMPMSAVMLLDFLQLETGQWLIQNTANGAVGKTLAMLAKARGINTINLVRRDAGVAEMAELGIANAVSTAAAGWQDQVRAIVGETSIGRAVDSIGGKASGDLMALLGEGGVLVSFGSMTGEPMQIGSGDVIFKQATVKGFWASKIGAALSPADKMRMIGELLRLAATGALKLPVEAVFDLADAAKAAAANAKPGRKGKVLLRA</sequence>
<evidence type="ECO:0000259" key="11">
    <source>
        <dbReference type="SMART" id="SM00829"/>
    </source>
</evidence>
<dbReference type="Pfam" id="PF00107">
    <property type="entry name" value="ADH_zinc_N"/>
    <property type="match status" value="1"/>
</dbReference>
<evidence type="ECO:0000256" key="3">
    <source>
        <dbReference type="ARBA" id="ARBA00022832"/>
    </source>
</evidence>
<comment type="catalytic activity">
    <reaction evidence="10">
        <text>a 2,3-saturated acyl-[ACP] + NADP(+) = a (2E)-enoyl-[ACP] + NADPH + H(+)</text>
        <dbReference type="Rhea" id="RHEA:22564"/>
        <dbReference type="Rhea" id="RHEA-COMP:9925"/>
        <dbReference type="Rhea" id="RHEA-COMP:9926"/>
        <dbReference type="ChEBI" id="CHEBI:15378"/>
        <dbReference type="ChEBI" id="CHEBI:57783"/>
        <dbReference type="ChEBI" id="CHEBI:58349"/>
        <dbReference type="ChEBI" id="CHEBI:78784"/>
        <dbReference type="ChEBI" id="CHEBI:78785"/>
        <dbReference type="EC" id="1.3.1.104"/>
    </reaction>
</comment>
<dbReference type="Pfam" id="PF08240">
    <property type="entry name" value="ADH_N"/>
    <property type="match status" value="1"/>
</dbReference>
<dbReference type="AlphaFoldDB" id="A0A4D7BA22"/>
<dbReference type="EC" id="1.3.1.104" evidence="9"/>
<evidence type="ECO:0000256" key="6">
    <source>
        <dbReference type="ARBA" id="ARBA00023002"/>
    </source>
</evidence>
<dbReference type="SUPFAM" id="SSF51735">
    <property type="entry name" value="NAD(P)-binding Rossmann-fold domains"/>
    <property type="match status" value="1"/>
</dbReference>
<evidence type="ECO:0000256" key="8">
    <source>
        <dbReference type="ARBA" id="ARBA00023160"/>
    </source>
</evidence>
<keyword evidence="4" id="KW-0521">NADP</keyword>
<dbReference type="Gene3D" id="3.90.180.10">
    <property type="entry name" value="Medium-chain alcohol dehydrogenases, catalytic domain"/>
    <property type="match status" value="1"/>
</dbReference>
<keyword evidence="2" id="KW-0444">Lipid biosynthesis</keyword>
<proteinExistence type="inferred from homology"/>
<evidence type="ECO:0000256" key="1">
    <source>
        <dbReference type="ARBA" id="ARBA00010371"/>
    </source>
</evidence>
<dbReference type="InterPro" id="IPR013154">
    <property type="entry name" value="ADH-like_N"/>
</dbReference>
<dbReference type="InterPro" id="IPR011032">
    <property type="entry name" value="GroES-like_sf"/>
</dbReference>
<evidence type="ECO:0000256" key="4">
    <source>
        <dbReference type="ARBA" id="ARBA00022857"/>
    </source>
</evidence>
<dbReference type="OrthoDB" id="9788224at2"/>
<evidence type="ECO:0000256" key="5">
    <source>
        <dbReference type="ARBA" id="ARBA00022946"/>
    </source>
</evidence>
<evidence type="ECO:0000256" key="7">
    <source>
        <dbReference type="ARBA" id="ARBA00023098"/>
    </source>
</evidence>
<accession>A0A4D7BA22</accession>
<keyword evidence="5" id="KW-0809">Transit peptide</keyword>
<comment type="similarity">
    <text evidence="1">Belongs to the zinc-containing alcohol dehydrogenase family. Quinone oxidoreductase subfamily.</text>
</comment>
<protein>
    <recommendedName>
        <fullName evidence="9">enoyl-[acyl-carrier-protein] reductase</fullName>
        <ecNumber evidence="9">1.3.1.104</ecNumber>
    </recommendedName>
</protein>
<dbReference type="InterPro" id="IPR013149">
    <property type="entry name" value="ADH-like_C"/>
</dbReference>
<evidence type="ECO:0000313" key="13">
    <source>
        <dbReference type="Proteomes" id="UP000298781"/>
    </source>
</evidence>
<organism evidence="12 13">
    <name type="scientific">Phreatobacter stygius</name>
    <dbReference type="NCBI Taxonomy" id="1940610"/>
    <lineage>
        <taxon>Bacteria</taxon>
        <taxon>Pseudomonadati</taxon>
        <taxon>Pseudomonadota</taxon>
        <taxon>Alphaproteobacteria</taxon>
        <taxon>Hyphomicrobiales</taxon>
        <taxon>Phreatobacteraceae</taxon>
        <taxon>Phreatobacter</taxon>
    </lineage>
</organism>
<dbReference type="SMART" id="SM00829">
    <property type="entry name" value="PKS_ER"/>
    <property type="match status" value="1"/>
</dbReference>
<keyword evidence="6" id="KW-0560">Oxidoreductase</keyword>
<evidence type="ECO:0000256" key="9">
    <source>
        <dbReference type="ARBA" id="ARBA00038963"/>
    </source>
</evidence>
<keyword evidence="13" id="KW-1185">Reference proteome</keyword>
<dbReference type="InterPro" id="IPR036291">
    <property type="entry name" value="NAD(P)-bd_dom_sf"/>
</dbReference>
<dbReference type="EMBL" id="CP039690">
    <property type="protein sequence ID" value="QCI67450.1"/>
    <property type="molecule type" value="Genomic_DNA"/>
</dbReference>
<evidence type="ECO:0000256" key="2">
    <source>
        <dbReference type="ARBA" id="ARBA00022516"/>
    </source>
</evidence>
<dbReference type="InterPro" id="IPR020843">
    <property type="entry name" value="ER"/>
</dbReference>
<dbReference type="RefSeq" id="WP_136962881.1">
    <property type="nucleotide sequence ID" value="NZ_CP039690.1"/>
</dbReference>
<dbReference type="SUPFAM" id="SSF50129">
    <property type="entry name" value="GroES-like"/>
    <property type="match status" value="1"/>
</dbReference>
<reference evidence="12 13" key="1">
    <citation type="submission" date="2019-04" db="EMBL/GenBank/DDBJ databases">
        <title>Phreatobacter aquaticus sp. nov.</title>
        <authorList>
            <person name="Choi A."/>
        </authorList>
    </citation>
    <scope>NUCLEOTIDE SEQUENCE [LARGE SCALE GENOMIC DNA]</scope>
    <source>
        <strain evidence="12 13">KCTC 52518</strain>
    </source>
</reference>
<gene>
    <name evidence="12" type="ORF">E8M01_26430</name>
</gene>
<dbReference type="KEGG" id="pstg:E8M01_26430"/>
<evidence type="ECO:0000256" key="10">
    <source>
        <dbReference type="ARBA" id="ARBA00048843"/>
    </source>
</evidence>
<name>A0A4D7BA22_9HYPH</name>
<keyword evidence="8" id="KW-0275">Fatty acid biosynthesis</keyword>
<evidence type="ECO:0000313" key="12">
    <source>
        <dbReference type="EMBL" id="QCI67450.1"/>
    </source>
</evidence>
<dbReference type="PANTHER" id="PTHR43981:SF2">
    <property type="entry name" value="ENOYL-[ACYL-CARRIER-PROTEIN] REDUCTASE, MITOCHONDRIAL"/>
    <property type="match status" value="1"/>
</dbReference>
<dbReference type="InterPro" id="IPR051034">
    <property type="entry name" value="Mito_Enoyl-ACP_Reductase"/>
</dbReference>
<dbReference type="Proteomes" id="UP000298781">
    <property type="component" value="Chromosome"/>
</dbReference>
<feature type="domain" description="Enoyl reductase (ER)" evidence="11">
    <location>
        <begin position="11"/>
        <end position="323"/>
    </location>
</feature>
<dbReference type="GO" id="GO:0006633">
    <property type="term" value="P:fatty acid biosynthetic process"/>
    <property type="evidence" value="ECO:0007669"/>
    <property type="project" value="UniProtKB-KW"/>
</dbReference>
<dbReference type="PANTHER" id="PTHR43981">
    <property type="entry name" value="ENOYL-[ACYL-CARRIER-PROTEIN] REDUCTASE, MITOCHONDRIAL"/>
    <property type="match status" value="1"/>
</dbReference>